<sequence>MASPGADSRAPLGGAAAGSEGLHTPPPAARSAEDMYLDASDQGNESDEEFVRDPEFEAGIVLSPPPATPTEPSPVVSPARETKIPRRMGPNIQNMFVVRHGERSDDAVPGWEKTAARPWDPPLTEKGFQQAYNMGQQLRNEGYKIDRVVISPFLRCLQTAGEIIKALVDGAGEDEVAQDSKGKGVERAQDGAARAPASTVKAHIDYGLTELLNARAIRNPPRSGADLHSKDTWLLPEEQLHALLPSGVLDELLGTQGKFPDWPEDDEVCHARYAEAYGRIGDQFPNEDIICVTHGEGVGVSASRFKKVVVYAVNYCGFTQAQRSRPGTSGEPDEQWDLVTQSEESGVYWTLTT</sequence>
<organism evidence="2 3">
    <name type="scientific">Klebsormidium nitens</name>
    <name type="common">Green alga</name>
    <name type="synonym">Ulothrix nitens</name>
    <dbReference type="NCBI Taxonomy" id="105231"/>
    <lineage>
        <taxon>Eukaryota</taxon>
        <taxon>Viridiplantae</taxon>
        <taxon>Streptophyta</taxon>
        <taxon>Klebsormidiophyceae</taxon>
        <taxon>Klebsormidiales</taxon>
        <taxon>Klebsormidiaceae</taxon>
        <taxon>Klebsormidium</taxon>
    </lineage>
</organism>
<accession>A0A1Y1IE61</accession>
<protein>
    <recommendedName>
        <fullName evidence="4">Phosphoglycerate mutase family protein</fullName>
    </recommendedName>
</protein>
<dbReference type="Pfam" id="PF00300">
    <property type="entry name" value="His_Phos_1"/>
    <property type="match status" value="1"/>
</dbReference>
<dbReference type="Proteomes" id="UP000054558">
    <property type="component" value="Unassembled WGS sequence"/>
</dbReference>
<dbReference type="InterPro" id="IPR013078">
    <property type="entry name" value="His_Pase_superF_clade-1"/>
</dbReference>
<dbReference type="SUPFAM" id="SSF53254">
    <property type="entry name" value="Phosphoglycerate mutase-like"/>
    <property type="match status" value="1"/>
</dbReference>
<name>A0A1Y1IE61_KLENI</name>
<dbReference type="InterPro" id="IPR029033">
    <property type="entry name" value="His_PPase_superfam"/>
</dbReference>
<dbReference type="OrthoDB" id="414418at2759"/>
<reference evidence="2 3" key="1">
    <citation type="journal article" date="2014" name="Nat. Commun.">
        <title>Klebsormidium flaccidum genome reveals primary factors for plant terrestrial adaptation.</title>
        <authorList>
            <person name="Hori K."/>
            <person name="Maruyama F."/>
            <person name="Fujisawa T."/>
            <person name="Togashi T."/>
            <person name="Yamamoto N."/>
            <person name="Seo M."/>
            <person name="Sato S."/>
            <person name="Yamada T."/>
            <person name="Mori H."/>
            <person name="Tajima N."/>
            <person name="Moriyama T."/>
            <person name="Ikeuchi M."/>
            <person name="Watanabe M."/>
            <person name="Wada H."/>
            <person name="Kobayashi K."/>
            <person name="Saito M."/>
            <person name="Masuda T."/>
            <person name="Sasaki-Sekimoto Y."/>
            <person name="Mashiguchi K."/>
            <person name="Awai K."/>
            <person name="Shimojima M."/>
            <person name="Masuda S."/>
            <person name="Iwai M."/>
            <person name="Nobusawa T."/>
            <person name="Narise T."/>
            <person name="Kondo S."/>
            <person name="Saito H."/>
            <person name="Sato R."/>
            <person name="Murakawa M."/>
            <person name="Ihara Y."/>
            <person name="Oshima-Yamada Y."/>
            <person name="Ohtaka K."/>
            <person name="Satoh M."/>
            <person name="Sonobe K."/>
            <person name="Ishii M."/>
            <person name="Ohtani R."/>
            <person name="Kanamori-Sato M."/>
            <person name="Honoki R."/>
            <person name="Miyazaki D."/>
            <person name="Mochizuki H."/>
            <person name="Umetsu J."/>
            <person name="Higashi K."/>
            <person name="Shibata D."/>
            <person name="Kamiya Y."/>
            <person name="Sato N."/>
            <person name="Nakamura Y."/>
            <person name="Tabata S."/>
            <person name="Ida S."/>
            <person name="Kurokawa K."/>
            <person name="Ohta H."/>
        </authorList>
    </citation>
    <scope>NUCLEOTIDE SEQUENCE [LARGE SCALE GENOMIC DNA]</scope>
    <source>
        <strain evidence="2 3">NIES-2285</strain>
    </source>
</reference>
<gene>
    <name evidence="2" type="ORF">KFL_005020060</name>
</gene>
<keyword evidence="3" id="KW-1185">Reference proteome</keyword>
<dbReference type="InterPro" id="IPR051710">
    <property type="entry name" value="Phosphatase_SH3-domain"/>
</dbReference>
<dbReference type="AlphaFoldDB" id="A0A1Y1IE61"/>
<dbReference type="PANTHER" id="PTHR16469:SF27">
    <property type="entry name" value="UBIQUITIN-ASSOCIATED AND SH3 DOMAIN-CONTAINING BA-RELATED"/>
    <property type="match status" value="1"/>
</dbReference>
<evidence type="ECO:0000313" key="2">
    <source>
        <dbReference type="EMBL" id="GAQ89245.1"/>
    </source>
</evidence>
<evidence type="ECO:0000256" key="1">
    <source>
        <dbReference type="SAM" id="MobiDB-lite"/>
    </source>
</evidence>
<dbReference type="Gene3D" id="3.40.50.1240">
    <property type="entry name" value="Phosphoglycerate mutase-like"/>
    <property type="match status" value="1"/>
</dbReference>
<dbReference type="SMART" id="SM00855">
    <property type="entry name" value="PGAM"/>
    <property type="match status" value="1"/>
</dbReference>
<feature type="compositionally biased region" description="Pro residues" evidence="1">
    <location>
        <begin position="63"/>
        <end position="72"/>
    </location>
</feature>
<feature type="region of interest" description="Disordered" evidence="1">
    <location>
        <begin position="1"/>
        <end position="80"/>
    </location>
</feature>
<dbReference type="PANTHER" id="PTHR16469">
    <property type="entry name" value="UBIQUITIN-ASSOCIATED AND SH3 DOMAIN-CONTAINING BA-RELATED"/>
    <property type="match status" value="1"/>
</dbReference>
<evidence type="ECO:0000313" key="3">
    <source>
        <dbReference type="Proteomes" id="UP000054558"/>
    </source>
</evidence>
<evidence type="ECO:0008006" key="4">
    <source>
        <dbReference type="Google" id="ProtNLM"/>
    </source>
</evidence>
<dbReference type="OMA" id="KIRAFCT"/>
<dbReference type="CDD" id="cd07040">
    <property type="entry name" value="HP"/>
    <property type="match status" value="1"/>
</dbReference>
<proteinExistence type="predicted"/>
<dbReference type="STRING" id="105231.A0A1Y1IE61"/>
<dbReference type="EMBL" id="DF237451">
    <property type="protein sequence ID" value="GAQ89245.1"/>
    <property type="molecule type" value="Genomic_DNA"/>
</dbReference>